<evidence type="ECO:0000256" key="4">
    <source>
        <dbReference type="ARBA" id="ARBA00023136"/>
    </source>
</evidence>
<comment type="caution">
    <text evidence="7">The sequence shown here is derived from an EMBL/GenBank/DDBJ whole genome shotgun (WGS) entry which is preliminary data.</text>
</comment>
<organism evidence="7 8">
    <name type="scientific">Mycobacterium yunnanensis</name>
    <dbReference type="NCBI Taxonomy" id="368477"/>
    <lineage>
        <taxon>Bacteria</taxon>
        <taxon>Bacillati</taxon>
        <taxon>Actinomycetota</taxon>
        <taxon>Actinomycetes</taxon>
        <taxon>Mycobacteriales</taxon>
        <taxon>Mycobacteriaceae</taxon>
        <taxon>Mycobacterium</taxon>
    </lineage>
</organism>
<keyword evidence="8" id="KW-1185">Reference proteome</keyword>
<dbReference type="Proteomes" id="UP001141629">
    <property type="component" value="Unassembled WGS sequence"/>
</dbReference>
<feature type="transmembrane region" description="Helical" evidence="5">
    <location>
        <begin position="272"/>
        <end position="297"/>
    </location>
</feature>
<feature type="transmembrane region" description="Helical" evidence="5">
    <location>
        <begin position="371"/>
        <end position="392"/>
    </location>
</feature>
<keyword evidence="3 5" id="KW-1133">Transmembrane helix</keyword>
<feature type="transmembrane region" description="Helical" evidence="5">
    <location>
        <begin position="111"/>
        <end position="132"/>
    </location>
</feature>
<reference evidence="7" key="2">
    <citation type="journal article" date="2022" name="BMC Genomics">
        <title>Comparative genome analysis of mycobacteria focusing on tRNA and non-coding RNA.</title>
        <authorList>
            <person name="Behra P.R.K."/>
            <person name="Pettersson B.M.F."/>
            <person name="Ramesh M."/>
            <person name="Das S."/>
            <person name="Dasgupta S."/>
            <person name="Kirsebom L.A."/>
        </authorList>
    </citation>
    <scope>NUCLEOTIDE SEQUENCE</scope>
    <source>
        <strain evidence="7">DSM 44838</strain>
    </source>
</reference>
<sequence>MAAPSRALSTRPAATVAVVSTAAFLASLDLFIVNIAFPDIRTAFGHADLAAMSWILNGYTVVFAAFLNPAGRLGDRYGHRRMFLWGLVVFTLASAACGLSPSFTMLVSARVVQAVGAAMLMPSSLALLMAAVPASRRAVAVSTWSAVGAMAAALGPPVGGLLVEVSWRWIFFVNVPLGVAAFLAGTWVLAWTPATGVGVPDLVGAVMLVLGIGALVWALVELPTAGWTSTEVVTAALVATGFMAGAVWRSVRHPLPALDLAVVRVVPMWSSCLALLVFSAAFAAMLLGGVMFLTGVWHLPPSVAGLCLSPGPFVVVVVSLTVAGKLVGRLGIGAVAATGATLYVAGVVFWLCRAHLEPNYFADFLPGQILTGAGVGLVMPSLSAVSGLALQSHQWGAGSALTNTARQLGTVLGTAILTMIYHAGVDLDTVRRGWVFVVSAASAAVLIAIGMAVWWRTDATRAPGPDGARCSTPVAR</sequence>
<dbReference type="Pfam" id="PF07690">
    <property type="entry name" value="MFS_1"/>
    <property type="match status" value="2"/>
</dbReference>
<feature type="transmembrane region" description="Helical" evidence="5">
    <location>
        <begin position="202"/>
        <end position="220"/>
    </location>
</feature>
<name>A0A9X2Z3X5_9MYCO</name>
<dbReference type="PROSITE" id="PS50850">
    <property type="entry name" value="MFS"/>
    <property type="match status" value="1"/>
</dbReference>
<dbReference type="Gene3D" id="1.20.1250.20">
    <property type="entry name" value="MFS general substrate transporter like domains"/>
    <property type="match status" value="1"/>
</dbReference>
<keyword evidence="4 5" id="KW-0472">Membrane</keyword>
<evidence type="ECO:0000313" key="8">
    <source>
        <dbReference type="Proteomes" id="UP001141629"/>
    </source>
</evidence>
<gene>
    <name evidence="7" type="ORF">H7K45_16440</name>
</gene>
<evidence type="ECO:0000256" key="1">
    <source>
        <dbReference type="ARBA" id="ARBA00004651"/>
    </source>
</evidence>
<evidence type="ECO:0000256" key="2">
    <source>
        <dbReference type="ARBA" id="ARBA00022692"/>
    </source>
</evidence>
<proteinExistence type="predicted"/>
<feature type="transmembrane region" description="Helical" evidence="5">
    <location>
        <begin position="49"/>
        <end position="70"/>
    </location>
</feature>
<protein>
    <submittedName>
        <fullName evidence="7">MFS transporter</fullName>
    </submittedName>
</protein>
<dbReference type="InterPro" id="IPR036259">
    <property type="entry name" value="MFS_trans_sf"/>
</dbReference>
<feature type="transmembrane region" description="Helical" evidence="5">
    <location>
        <begin position="144"/>
        <end position="163"/>
    </location>
</feature>
<feature type="transmembrane region" description="Helical" evidence="5">
    <location>
        <begin position="303"/>
        <end position="323"/>
    </location>
</feature>
<dbReference type="PANTHER" id="PTHR42718">
    <property type="entry name" value="MAJOR FACILITATOR SUPERFAMILY MULTIDRUG TRANSPORTER MFSC"/>
    <property type="match status" value="1"/>
</dbReference>
<feature type="transmembrane region" description="Helical" evidence="5">
    <location>
        <begin position="330"/>
        <end position="351"/>
    </location>
</feature>
<feature type="transmembrane region" description="Helical" evidence="5">
    <location>
        <begin position="169"/>
        <end position="190"/>
    </location>
</feature>
<keyword evidence="2 5" id="KW-0812">Transmembrane</keyword>
<feature type="domain" description="Major facilitator superfamily (MFS) profile" evidence="6">
    <location>
        <begin position="15"/>
        <end position="458"/>
    </location>
</feature>
<dbReference type="GO" id="GO:0022857">
    <property type="term" value="F:transmembrane transporter activity"/>
    <property type="evidence" value="ECO:0007669"/>
    <property type="project" value="InterPro"/>
</dbReference>
<reference evidence="7" key="1">
    <citation type="submission" date="2020-07" db="EMBL/GenBank/DDBJ databases">
        <authorList>
            <person name="Pettersson B.M.F."/>
            <person name="Behra P.R.K."/>
            <person name="Ramesh M."/>
            <person name="Das S."/>
            <person name="Dasgupta S."/>
            <person name="Kirsebom L.A."/>
        </authorList>
    </citation>
    <scope>NUCLEOTIDE SEQUENCE</scope>
    <source>
        <strain evidence="7">DSM 44838</strain>
    </source>
</reference>
<evidence type="ECO:0000256" key="5">
    <source>
        <dbReference type="SAM" id="Phobius"/>
    </source>
</evidence>
<evidence type="ECO:0000313" key="7">
    <source>
        <dbReference type="EMBL" id="MCV7422139.1"/>
    </source>
</evidence>
<evidence type="ECO:0000256" key="3">
    <source>
        <dbReference type="ARBA" id="ARBA00022989"/>
    </source>
</evidence>
<dbReference type="Gene3D" id="1.20.1720.10">
    <property type="entry name" value="Multidrug resistance protein D"/>
    <property type="match status" value="1"/>
</dbReference>
<feature type="transmembrane region" description="Helical" evidence="5">
    <location>
        <begin position="12"/>
        <end position="37"/>
    </location>
</feature>
<dbReference type="GO" id="GO:0005886">
    <property type="term" value="C:plasma membrane"/>
    <property type="evidence" value="ECO:0007669"/>
    <property type="project" value="UniProtKB-SubCell"/>
</dbReference>
<dbReference type="CDD" id="cd17321">
    <property type="entry name" value="MFS_MMR_MDR_like"/>
    <property type="match status" value="1"/>
</dbReference>
<feature type="transmembrane region" description="Helical" evidence="5">
    <location>
        <begin position="232"/>
        <end position="251"/>
    </location>
</feature>
<dbReference type="AlphaFoldDB" id="A0A9X2Z3X5"/>
<dbReference type="EMBL" id="JACKVK010000008">
    <property type="protein sequence ID" value="MCV7422139.1"/>
    <property type="molecule type" value="Genomic_DNA"/>
</dbReference>
<comment type="subcellular location">
    <subcellularLocation>
        <location evidence="1">Cell membrane</location>
        <topology evidence="1">Multi-pass membrane protein</topology>
    </subcellularLocation>
</comment>
<feature type="transmembrane region" description="Helical" evidence="5">
    <location>
        <begin position="82"/>
        <end position="105"/>
    </location>
</feature>
<dbReference type="InterPro" id="IPR011701">
    <property type="entry name" value="MFS"/>
</dbReference>
<evidence type="ECO:0000259" key="6">
    <source>
        <dbReference type="PROSITE" id="PS50850"/>
    </source>
</evidence>
<accession>A0A9X2Z3X5</accession>
<dbReference type="RefSeq" id="WP_263996882.1">
    <property type="nucleotide sequence ID" value="NZ_JACKVK010000008.1"/>
</dbReference>
<dbReference type="PANTHER" id="PTHR42718:SF48">
    <property type="entry name" value="CONSERVED TWO-DOMAIN MEMBRANE PROTEIN-RELATED"/>
    <property type="match status" value="1"/>
</dbReference>
<feature type="transmembrane region" description="Helical" evidence="5">
    <location>
        <begin position="434"/>
        <end position="455"/>
    </location>
</feature>
<dbReference type="SUPFAM" id="SSF103473">
    <property type="entry name" value="MFS general substrate transporter"/>
    <property type="match status" value="1"/>
</dbReference>
<dbReference type="InterPro" id="IPR020846">
    <property type="entry name" value="MFS_dom"/>
</dbReference>